<dbReference type="SMART" id="SM00949">
    <property type="entry name" value="PAZ"/>
    <property type="match status" value="1"/>
</dbReference>
<name>A0AAI8UUC9_BEMTA</name>
<dbReference type="SUPFAM" id="SSF53098">
    <property type="entry name" value="Ribonuclease H-like"/>
    <property type="match status" value="1"/>
</dbReference>
<dbReference type="SUPFAM" id="SSF101690">
    <property type="entry name" value="PAZ domain"/>
    <property type="match status" value="1"/>
</dbReference>
<evidence type="ECO:0000256" key="3">
    <source>
        <dbReference type="ARBA" id="ARBA00022490"/>
    </source>
</evidence>
<keyword evidence="3" id="KW-0963">Cytoplasm</keyword>
<dbReference type="Pfam" id="PF23278">
    <property type="entry name" value="Piwi_N"/>
    <property type="match status" value="1"/>
</dbReference>
<dbReference type="Proteomes" id="UP001152759">
    <property type="component" value="Unassembled WGS sequence"/>
</dbReference>
<evidence type="ECO:0000256" key="2">
    <source>
        <dbReference type="ARBA" id="ARBA00022473"/>
    </source>
</evidence>
<evidence type="ECO:0000313" key="9">
    <source>
        <dbReference type="EMBL" id="CAH0747837.1"/>
    </source>
</evidence>
<evidence type="ECO:0000256" key="6">
    <source>
        <dbReference type="ARBA" id="ARBA00038291"/>
    </source>
</evidence>
<dbReference type="EMBL" id="CAKKNF020000036">
    <property type="protein sequence ID" value="CAH0747837.1"/>
    <property type="molecule type" value="Genomic_DNA"/>
</dbReference>
<evidence type="ECO:0000259" key="8">
    <source>
        <dbReference type="PROSITE" id="PS50821"/>
    </source>
</evidence>
<evidence type="ECO:0000256" key="4">
    <source>
        <dbReference type="ARBA" id="ARBA00022884"/>
    </source>
</evidence>
<dbReference type="GO" id="GO:0034587">
    <property type="term" value="P:piRNA processing"/>
    <property type="evidence" value="ECO:0007669"/>
    <property type="project" value="UniProtKB-ARBA"/>
</dbReference>
<comment type="similarity">
    <text evidence="6">Belongs to the argonaute family. Piwi subfamily.</text>
</comment>
<keyword evidence="10" id="KW-1185">Reference proteome</keyword>
<keyword evidence="2" id="KW-0217">Developmental protein</keyword>
<dbReference type="PANTHER" id="PTHR22891">
    <property type="entry name" value="EUKARYOTIC TRANSLATION INITIATION FACTOR 2C"/>
    <property type="match status" value="1"/>
</dbReference>
<dbReference type="InterPro" id="IPR012337">
    <property type="entry name" value="RNaseH-like_sf"/>
</dbReference>
<reference evidence="9" key="1">
    <citation type="submission" date="2021-12" db="EMBL/GenBank/DDBJ databases">
        <authorList>
            <person name="King R."/>
        </authorList>
    </citation>
    <scope>NUCLEOTIDE SEQUENCE</scope>
</reference>
<dbReference type="Gene3D" id="3.40.50.2300">
    <property type="match status" value="1"/>
</dbReference>
<dbReference type="InterPro" id="IPR003100">
    <property type="entry name" value="PAZ_dom"/>
</dbReference>
<evidence type="ECO:0000256" key="1">
    <source>
        <dbReference type="ARBA" id="ARBA00004496"/>
    </source>
</evidence>
<dbReference type="InterPro" id="IPR036085">
    <property type="entry name" value="PAZ_dom_sf"/>
</dbReference>
<keyword evidence="5" id="KW-0943">RNA-mediated gene silencing</keyword>
<evidence type="ECO:0000313" key="10">
    <source>
        <dbReference type="Proteomes" id="UP001152759"/>
    </source>
</evidence>
<evidence type="ECO:0000256" key="5">
    <source>
        <dbReference type="ARBA" id="ARBA00023158"/>
    </source>
</evidence>
<protein>
    <recommendedName>
        <fullName evidence="8">PAZ domain-containing protein</fullName>
    </recommendedName>
</protein>
<comment type="caution">
    <text evidence="9">The sequence shown here is derived from an EMBL/GenBank/DDBJ whole genome shotgun (WGS) entry which is preliminary data.</text>
</comment>
<dbReference type="GO" id="GO:0003723">
    <property type="term" value="F:RNA binding"/>
    <property type="evidence" value="ECO:0007669"/>
    <property type="project" value="UniProtKB-KW"/>
</dbReference>
<keyword evidence="4" id="KW-0694">RNA-binding</keyword>
<dbReference type="AlphaFoldDB" id="A0AAI8UUC9"/>
<comment type="subcellular location">
    <subcellularLocation>
        <location evidence="1">Cytoplasm</location>
    </subcellularLocation>
</comment>
<accession>A0AAI8UUC9</accession>
<feature type="region of interest" description="Disordered" evidence="7">
    <location>
        <begin position="1"/>
        <end position="42"/>
    </location>
</feature>
<dbReference type="Gene3D" id="2.170.260.10">
    <property type="entry name" value="paz domain"/>
    <property type="match status" value="1"/>
</dbReference>
<evidence type="ECO:0000256" key="7">
    <source>
        <dbReference type="SAM" id="MobiDB-lite"/>
    </source>
</evidence>
<organism evidence="9 10">
    <name type="scientific">Bemisia tabaci</name>
    <name type="common">Sweetpotato whitefly</name>
    <name type="synonym">Aleurodes tabaci</name>
    <dbReference type="NCBI Taxonomy" id="7038"/>
    <lineage>
        <taxon>Eukaryota</taxon>
        <taxon>Metazoa</taxon>
        <taxon>Ecdysozoa</taxon>
        <taxon>Arthropoda</taxon>
        <taxon>Hexapoda</taxon>
        <taxon>Insecta</taxon>
        <taxon>Pterygota</taxon>
        <taxon>Neoptera</taxon>
        <taxon>Paraneoptera</taxon>
        <taxon>Hemiptera</taxon>
        <taxon>Sternorrhyncha</taxon>
        <taxon>Aleyrodoidea</taxon>
        <taxon>Aleyrodidae</taxon>
        <taxon>Aleyrodinae</taxon>
        <taxon>Bemisia</taxon>
    </lineage>
</organism>
<dbReference type="GO" id="GO:0005737">
    <property type="term" value="C:cytoplasm"/>
    <property type="evidence" value="ECO:0007669"/>
    <property type="project" value="UniProtKB-SubCell"/>
</dbReference>
<dbReference type="Pfam" id="PF02170">
    <property type="entry name" value="PAZ"/>
    <property type="match status" value="1"/>
</dbReference>
<proteinExistence type="inferred from homology"/>
<gene>
    <name evidence="9" type="ORF">BEMITA_LOCUS171</name>
</gene>
<sequence>MSSLSPKAIGRGRARSTARGRAPGETQTNGAPPRPVGRGAAMLQASMSQLSIASSSNGSSGVRPKARELCQTTNKSLNREKGESGRTIPLAANYFQLVSTTNWCLYHYHVDFGPINGIEEDRISVRKQLIRDRMRELTNGAGFLFDGSSIFLSTKLHNNVEEFVARRLDGGECKITITFTNDLAPDDLAYLQVFGVIVRKCLAKLNLTLVGRNYFDKAAGVPITEFNLTLWPGYLTSIRRHEHNILMCTEIISKVMRSDTALDVARSCWQQSQHNFQDVYKAAMLGKTVFTNYNDRYYRVDDVDYKTTPKSTFKMKDGTIISYCDYFQNKWGITIRDLNQPMLIHKSKARELRAGMASFIYLIPELCSMTGLDDGMRSNFRLMKTVAQHTGLCPQERVNKLMAFNHRLRVPEIAQDLTPWNMELAQDLMRFEGRIQNPMTILLGKKDEKSINFKVDSRADWTSQLRQNPVFDPKHLTHWTVIVIKKSARNARDFVANIRRASRGMGVTFSEPNYQEIERDNIAGFLQGIKDALETNSCEMLLIFLPTDRLDRYAAIKQVCCLDKPGRKLFLLKVLFACPLVSVIAQENDCCNKISLVP</sequence>
<dbReference type="FunFam" id="2.170.260.10:FF:000003">
    <property type="entry name" value="Piwi-like RNA-mediated gene silencing 2"/>
    <property type="match status" value="1"/>
</dbReference>
<dbReference type="PROSITE" id="PS50821">
    <property type="entry name" value="PAZ"/>
    <property type="match status" value="1"/>
</dbReference>
<dbReference type="CDD" id="cd02845">
    <property type="entry name" value="PAZ_piwi_like"/>
    <property type="match status" value="1"/>
</dbReference>
<feature type="domain" description="PAZ" evidence="8">
    <location>
        <begin position="260"/>
        <end position="371"/>
    </location>
</feature>